<dbReference type="Pfam" id="PF02082">
    <property type="entry name" value="Rrf2"/>
    <property type="match status" value="1"/>
</dbReference>
<dbReference type="AlphaFoldDB" id="A0A381EI09"/>
<dbReference type="PANTHER" id="PTHR33221">
    <property type="entry name" value="WINGED HELIX-TURN-HELIX TRANSCRIPTIONAL REGULATOR, RRF2 FAMILY"/>
    <property type="match status" value="1"/>
</dbReference>
<dbReference type="RefSeq" id="WP_004275430.1">
    <property type="nucleotide sequence ID" value="NZ_JANKIR010000023.1"/>
</dbReference>
<dbReference type="PROSITE" id="PS51197">
    <property type="entry name" value="HTH_RRF2_2"/>
    <property type="match status" value="1"/>
</dbReference>
<accession>A0A381EI09</accession>
<dbReference type="Proteomes" id="UP000254161">
    <property type="component" value="Unassembled WGS sequence"/>
</dbReference>
<dbReference type="SUPFAM" id="SSF46785">
    <property type="entry name" value="Winged helix' DNA-binding domain"/>
    <property type="match status" value="1"/>
</dbReference>
<proteinExistence type="predicted"/>
<organism evidence="1 2">
    <name type="scientific">Campylobacter upsaliensis</name>
    <dbReference type="NCBI Taxonomy" id="28080"/>
    <lineage>
        <taxon>Bacteria</taxon>
        <taxon>Pseudomonadati</taxon>
        <taxon>Campylobacterota</taxon>
        <taxon>Epsilonproteobacteria</taxon>
        <taxon>Campylobacterales</taxon>
        <taxon>Campylobacteraceae</taxon>
        <taxon>Campylobacter</taxon>
    </lineage>
</organism>
<dbReference type="InterPro" id="IPR000944">
    <property type="entry name" value="Tscrpt_reg_Rrf2"/>
</dbReference>
<dbReference type="PANTHER" id="PTHR33221:SF15">
    <property type="entry name" value="HTH-TYPE TRANSCRIPTIONAL REGULATOR YWGB-RELATED"/>
    <property type="match status" value="1"/>
</dbReference>
<dbReference type="NCBIfam" id="TIGR00738">
    <property type="entry name" value="rrf2_super"/>
    <property type="match status" value="1"/>
</dbReference>
<dbReference type="PROSITE" id="PS01332">
    <property type="entry name" value="HTH_RRF2_1"/>
    <property type="match status" value="1"/>
</dbReference>
<dbReference type="GO" id="GO:0003700">
    <property type="term" value="F:DNA-binding transcription factor activity"/>
    <property type="evidence" value="ECO:0007669"/>
    <property type="project" value="TreeGrafter"/>
</dbReference>
<dbReference type="InterPro" id="IPR036388">
    <property type="entry name" value="WH-like_DNA-bd_sf"/>
</dbReference>
<gene>
    <name evidence="1" type="primary">iscR</name>
    <name evidence="1" type="ORF">NCTC12264_00876</name>
</gene>
<name>A0A381EI09_CAMUP</name>
<dbReference type="InterPro" id="IPR030489">
    <property type="entry name" value="TR_Rrf2-type_CS"/>
</dbReference>
<sequence>MLLTKASEYALLSLIYISSKSTPCDVDTMATELEIPKSFLAKILQNLARDGLLHSYKGARGGFSLVREPKAYTLKEILASAEKKEVSVFECSGGVCPSQKENCHLLSVLVNLQQKIDNFLDSITLEDIINNNG</sequence>
<reference evidence="1 2" key="1">
    <citation type="submission" date="2018-06" db="EMBL/GenBank/DDBJ databases">
        <authorList>
            <consortium name="Pathogen Informatics"/>
            <person name="Doyle S."/>
        </authorList>
    </citation>
    <scope>NUCLEOTIDE SEQUENCE [LARGE SCALE GENOMIC DNA]</scope>
    <source>
        <strain evidence="1 2">NCTC12264</strain>
    </source>
</reference>
<dbReference type="InterPro" id="IPR036390">
    <property type="entry name" value="WH_DNA-bd_sf"/>
</dbReference>
<evidence type="ECO:0000313" key="1">
    <source>
        <dbReference type="EMBL" id="SUX26648.1"/>
    </source>
</evidence>
<evidence type="ECO:0000313" key="2">
    <source>
        <dbReference type="Proteomes" id="UP000254161"/>
    </source>
</evidence>
<protein>
    <submittedName>
        <fullName evidence="1">BadM/Rrf2 family transcriptional regulator</fullName>
    </submittedName>
</protein>
<dbReference type="EMBL" id="UFUZ01000001">
    <property type="protein sequence ID" value="SUX26648.1"/>
    <property type="molecule type" value="Genomic_DNA"/>
</dbReference>
<dbReference type="Gene3D" id="1.10.10.10">
    <property type="entry name" value="Winged helix-like DNA-binding domain superfamily/Winged helix DNA-binding domain"/>
    <property type="match status" value="1"/>
</dbReference>
<dbReference type="GO" id="GO:0005829">
    <property type="term" value="C:cytosol"/>
    <property type="evidence" value="ECO:0007669"/>
    <property type="project" value="TreeGrafter"/>
</dbReference>